<dbReference type="GO" id="GO:0043015">
    <property type="term" value="F:gamma-tubulin binding"/>
    <property type="evidence" value="ECO:0007669"/>
    <property type="project" value="InterPro"/>
</dbReference>
<feature type="domain" description="Gamma tubulin complex component C-terminal" evidence="6">
    <location>
        <begin position="659"/>
        <end position="975"/>
    </location>
</feature>
<name>A0A4P1QWB8_LUPAN</name>
<dbReference type="Gene3D" id="1.20.120.1900">
    <property type="entry name" value="Gamma-tubulin complex, C-terminal domain"/>
    <property type="match status" value="1"/>
</dbReference>
<feature type="domain" description="Gamma tubulin complex component protein N-terminal" evidence="7">
    <location>
        <begin position="40"/>
        <end position="383"/>
    </location>
</feature>
<proteinExistence type="inferred from homology"/>
<dbReference type="InterPro" id="IPR041470">
    <property type="entry name" value="GCP_N"/>
</dbReference>
<dbReference type="EMBL" id="CM007375">
    <property type="protein sequence ID" value="OIV96351.1"/>
    <property type="molecule type" value="Genomic_DNA"/>
</dbReference>
<dbReference type="Gramene" id="OIV96351">
    <property type="protein sequence ID" value="OIV96351"/>
    <property type="gene ID" value="TanjilG_09778"/>
</dbReference>
<organism evidence="8 9">
    <name type="scientific">Lupinus angustifolius</name>
    <name type="common">Narrow-leaved blue lupine</name>
    <dbReference type="NCBI Taxonomy" id="3871"/>
    <lineage>
        <taxon>Eukaryota</taxon>
        <taxon>Viridiplantae</taxon>
        <taxon>Streptophyta</taxon>
        <taxon>Embryophyta</taxon>
        <taxon>Tracheophyta</taxon>
        <taxon>Spermatophyta</taxon>
        <taxon>Magnoliopsida</taxon>
        <taxon>eudicotyledons</taxon>
        <taxon>Gunneridae</taxon>
        <taxon>Pentapetalae</taxon>
        <taxon>rosids</taxon>
        <taxon>fabids</taxon>
        <taxon>Fabales</taxon>
        <taxon>Fabaceae</taxon>
        <taxon>Papilionoideae</taxon>
        <taxon>50 kb inversion clade</taxon>
        <taxon>genistoids sensu lato</taxon>
        <taxon>core genistoids</taxon>
        <taxon>Genisteae</taxon>
        <taxon>Lupinus</taxon>
    </lineage>
</organism>
<protein>
    <recommendedName>
        <fullName evidence="5">Gamma-tubulin complex component</fullName>
    </recommendedName>
</protein>
<evidence type="ECO:0000259" key="6">
    <source>
        <dbReference type="Pfam" id="PF04130"/>
    </source>
</evidence>
<dbReference type="GO" id="GO:0051321">
    <property type="term" value="P:meiotic cell cycle"/>
    <property type="evidence" value="ECO:0007669"/>
    <property type="project" value="TreeGrafter"/>
</dbReference>
<dbReference type="InterPro" id="IPR007259">
    <property type="entry name" value="GCP"/>
</dbReference>
<sequence length="1000" mass="112932">MGAEAQIYRSLIHRIYAPLANEIHFAMPLSSFRINELELVRGVLRMLQGFSGSLFCWDHSANTFRCKSGVYVSHLSLKSLHSLLNHFIHAATCLRLVEIVVEKVETIGSKPPPPTLMAFMCSASAWLKRLRNIALKEEMSMSNVDGMTTPTLLGLENTLSSLCSGAEFLLRTVYEAIPAVYFEFGVSVPAAELAIHVLDYLHKKLDEMCIVQGGEEEAYQMVLFMYVGSLLPYIEGLDSWLFEGTLDDPSDEMFFFANKEVTVDEAEFWEKSYLLRMLQHSKLDAEFSSTNYVGDSVLSSNGKKEMHRRGSASLSGTIKGKEQGIGDRPACPFFIRDLAKSIVSAGKSLQLMRHVRNSLAVCSKGSNYEIGSTKSLSYGQRMAGLTLSEVFSVSLAGLISHGDHVCKYFCQDDWFESVSVSSFASYGNEEKIDSVNNGNLIALPYSEKIWFKFLIDTLSEKRSADLKLKYEDVNNATRDQRGARVVDDELLLLRSHIENPVITVCRKNLGKNGDAFKTLNLSEKFCLPSLNDEVLRKAIFGGDSSAFSDSKGTDYAFGFRFGESEYLHSQDERKLLEMLFPFPTLLPSFQDDLPVSEYLPFQRNSTLPSRVLRWMQNVDLRTTPLPLVIMQYCLTIYVQKQVDYIGRNMLLKLMNEWRLMDELAVLRAIYLLGSGDLLQHFLTVIFNKLDRGETWDDDFELNTILQESIRNSADCMLLSAPESLVVSTTKNVVDSDEQAITTGVVLSTPHKSHVNSFGIDGLDLLKFTYKVPWPLELIANTEAIKKYNQVMWFLLKVKRAKFALDKVRRWMWKGRGSASNNRKHHWLVEQKLLHFVDAFHQYVMDRVYHSAWLELCESMTTAKSLDEVIEVHDAYMLSIQRQCFVVPDKLGALIASRINSILGLALDFYNIQQTFSSGGAVSAITARCEMEVDRIEKQFDDCIAFLLRVLSFKLNVGHFPHLADLVTRINYNYFYMSANGNLRTASTSGSVTSRLGKASG</sequence>
<dbReference type="GO" id="GO:0031122">
    <property type="term" value="P:cytoplasmic microtubule organization"/>
    <property type="evidence" value="ECO:0007669"/>
    <property type="project" value="TreeGrafter"/>
</dbReference>
<reference evidence="8 9" key="1">
    <citation type="journal article" date="2017" name="Plant Biotechnol. J.">
        <title>A comprehensive draft genome sequence for lupin (Lupinus angustifolius), an emerging health food: insights into plant-microbe interactions and legume evolution.</title>
        <authorList>
            <person name="Hane J.K."/>
            <person name="Ming Y."/>
            <person name="Kamphuis L.G."/>
            <person name="Nelson M.N."/>
            <person name="Garg G."/>
            <person name="Atkins C.A."/>
            <person name="Bayer P.E."/>
            <person name="Bravo A."/>
            <person name="Bringans S."/>
            <person name="Cannon S."/>
            <person name="Edwards D."/>
            <person name="Foley R."/>
            <person name="Gao L.L."/>
            <person name="Harrison M.J."/>
            <person name="Huang W."/>
            <person name="Hurgobin B."/>
            <person name="Li S."/>
            <person name="Liu C.W."/>
            <person name="McGrath A."/>
            <person name="Morahan G."/>
            <person name="Murray J."/>
            <person name="Weller J."/>
            <person name="Jian J."/>
            <person name="Singh K.B."/>
        </authorList>
    </citation>
    <scope>NUCLEOTIDE SEQUENCE [LARGE SCALE GENOMIC DNA]</scope>
    <source>
        <strain evidence="9">cv. Tanjil</strain>
        <tissue evidence="8">Whole plant</tissue>
    </source>
</reference>
<comment type="function">
    <text evidence="5">Component of the gamma-tubulin ring complex (gTuRC) which mediates microtubule nucleation.</text>
</comment>
<dbReference type="PANTHER" id="PTHR19302">
    <property type="entry name" value="GAMMA TUBULIN COMPLEX PROTEIN"/>
    <property type="match status" value="1"/>
</dbReference>
<dbReference type="GO" id="GO:0000922">
    <property type="term" value="C:spindle pole"/>
    <property type="evidence" value="ECO:0007669"/>
    <property type="project" value="InterPro"/>
</dbReference>
<keyword evidence="9" id="KW-1185">Reference proteome</keyword>
<keyword evidence="2 5" id="KW-0963">Cytoplasm</keyword>
<gene>
    <name evidence="8" type="ORF">TanjilG_09778</name>
</gene>
<keyword evidence="3 5" id="KW-0493">Microtubule</keyword>
<dbReference type="PANTHER" id="PTHR19302:SF33">
    <property type="entry name" value="GAMMA-TUBULIN COMPLEX COMPONENT 5"/>
    <property type="match status" value="1"/>
</dbReference>
<dbReference type="Pfam" id="PF04130">
    <property type="entry name" value="GCP_C_terminal"/>
    <property type="match status" value="1"/>
</dbReference>
<comment type="similarity">
    <text evidence="1 5">Belongs to the TUBGCP family.</text>
</comment>
<comment type="subcellular location">
    <subcellularLocation>
        <location evidence="5">Cytoplasm</location>
        <location evidence="5">Cytoskeleton</location>
        <location evidence="5">Microtubule organizing center</location>
    </subcellularLocation>
</comment>
<dbReference type="FunFam" id="1.20.120.1900:FF:000008">
    <property type="entry name" value="Gamma-tubulin complex component"/>
    <property type="match status" value="1"/>
</dbReference>
<dbReference type="KEGG" id="lang:109327985"/>
<accession>A0A4P1QWB8</accession>
<dbReference type="STRING" id="3871.A0A4P1QWB8"/>
<dbReference type="AlphaFoldDB" id="A0A4P1QWB8"/>
<evidence type="ECO:0000256" key="5">
    <source>
        <dbReference type="RuleBase" id="RU363050"/>
    </source>
</evidence>
<evidence type="ECO:0000256" key="3">
    <source>
        <dbReference type="ARBA" id="ARBA00022701"/>
    </source>
</evidence>
<dbReference type="Pfam" id="PF17681">
    <property type="entry name" value="GCP_N_terminal"/>
    <property type="match status" value="1"/>
</dbReference>
<dbReference type="GO" id="GO:0005874">
    <property type="term" value="C:microtubule"/>
    <property type="evidence" value="ECO:0007669"/>
    <property type="project" value="UniProtKB-KW"/>
</dbReference>
<evidence type="ECO:0000259" key="7">
    <source>
        <dbReference type="Pfam" id="PF17681"/>
    </source>
</evidence>
<keyword evidence="4 5" id="KW-0206">Cytoskeleton</keyword>
<evidence type="ECO:0000256" key="2">
    <source>
        <dbReference type="ARBA" id="ARBA00022490"/>
    </source>
</evidence>
<evidence type="ECO:0000313" key="9">
    <source>
        <dbReference type="Proteomes" id="UP000188354"/>
    </source>
</evidence>
<dbReference type="OrthoDB" id="66546at2759"/>
<evidence type="ECO:0000256" key="1">
    <source>
        <dbReference type="ARBA" id="ARBA00010337"/>
    </source>
</evidence>
<dbReference type="InterPro" id="IPR042241">
    <property type="entry name" value="GCP_C_sf"/>
</dbReference>
<dbReference type="Proteomes" id="UP000188354">
    <property type="component" value="Chromosome LG15"/>
</dbReference>
<dbReference type="GO" id="GO:0007020">
    <property type="term" value="P:microtubule nucleation"/>
    <property type="evidence" value="ECO:0007669"/>
    <property type="project" value="InterPro"/>
</dbReference>
<dbReference type="GO" id="GO:0051011">
    <property type="term" value="F:microtubule minus-end binding"/>
    <property type="evidence" value="ECO:0007669"/>
    <property type="project" value="TreeGrafter"/>
</dbReference>
<dbReference type="GO" id="GO:0051225">
    <property type="term" value="P:spindle assembly"/>
    <property type="evidence" value="ECO:0007669"/>
    <property type="project" value="TreeGrafter"/>
</dbReference>
<evidence type="ECO:0000256" key="4">
    <source>
        <dbReference type="ARBA" id="ARBA00023212"/>
    </source>
</evidence>
<evidence type="ECO:0000313" key="8">
    <source>
        <dbReference type="EMBL" id="OIV96351.1"/>
    </source>
</evidence>
<dbReference type="GO" id="GO:0000930">
    <property type="term" value="C:gamma-tubulin complex"/>
    <property type="evidence" value="ECO:0007669"/>
    <property type="project" value="TreeGrafter"/>
</dbReference>
<dbReference type="GO" id="GO:0000278">
    <property type="term" value="P:mitotic cell cycle"/>
    <property type="evidence" value="ECO:0007669"/>
    <property type="project" value="TreeGrafter"/>
</dbReference>
<dbReference type="InterPro" id="IPR040457">
    <property type="entry name" value="GCP_C"/>
</dbReference>